<gene>
    <name evidence="1" type="ORF">M9189_09805</name>
</gene>
<dbReference type="SUPFAM" id="SSF160527">
    <property type="entry name" value="V-type ATPase subunit E-like"/>
    <property type="match status" value="1"/>
</dbReference>
<dbReference type="Proteomes" id="UP001056426">
    <property type="component" value="Chromosome"/>
</dbReference>
<dbReference type="AlphaFoldDB" id="A0A9J6ZMN4"/>
<sequence length="202" mass="22391">MQTKLQELTEKIYSEGVEKAKLEADAIIKAAQEKAKAIEQEALSKADSIVAEAESKAESLKLHIESELKMSIGQAVAALKQTIANTVCMKAIQPSVKELFGDKEFLKGLIGNLIKGFAEKGAMDLLLILPEKDRQELETYYKNQLASELNKGLELSFSDGVRSGFKIGPADGSYIISFSDTDFTNFFKDYLRPKTKEILFDK</sequence>
<keyword evidence="2" id="KW-1185">Reference proteome</keyword>
<name>A0A9J6ZMN4_9BACT</name>
<accession>A0A9J6ZMN4</accession>
<dbReference type="KEGG" id="alkq:M9189_09805"/>
<evidence type="ECO:0000313" key="2">
    <source>
        <dbReference type="Proteomes" id="UP001056426"/>
    </source>
</evidence>
<dbReference type="RefSeq" id="WP_250722795.1">
    <property type="nucleotide sequence ID" value="NZ_CP098400.1"/>
</dbReference>
<protein>
    <submittedName>
        <fullName evidence="1">V-type ATP synthase subunit E</fullName>
    </submittedName>
</protein>
<proteinExistence type="predicted"/>
<evidence type="ECO:0000313" key="1">
    <source>
        <dbReference type="EMBL" id="URW79146.1"/>
    </source>
</evidence>
<reference evidence="1" key="1">
    <citation type="submission" date="2022-05" db="EMBL/GenBank/DDBJ databases">
        <authorList>
            <person name="Sun X."/>
        </authorList>
    </citation>
    <scope>NUCLEOTIDE SEQUENCE</scope>
    <source>
        <strain evidence="1">Ai-910</strain>
    </source>
</reference>
<organism evidence="1 2">
    <name type="scientific">Xiashengella succiniciproducens</name>
    <dbReference type="NCBI Taxonomy" id="2949635"/>
    <lineage>
        <taxon>Bacteria</taxon>
        <taxon>Pseudomonadati</taxon>
        <taxon>Bacteroidota</taxon>
        <taxon>Bacteroidia</taxon>
        <taxon>Marinilabiliales</taxon>
        <taxon>Marinilabiliaceae</taxon>
        <taxon>Xiashengella</taxon>
    </lineage>
</organism>
<dbReference type="EMBL" id="CP098400">
    <property type="protein sequence ID" value="URW79146.1"/>
    <property type="molecule type" value="Genomic_DNA"/>
</dbReference>
<reference evidence="1" key="2">
    <citation type="submission" date="2022-06" db="EMBL/GenBank/DDBJ databases">
        <title>Xiashengella guii gen. nov. sp. nov., a bacterium isolated form anaerobic digestion tank.</title>
        <authorList>
            <person name="Huang H."/>
        </authorList>
    </citation>
    <scope>NUCLEOTIDE SEQUENCE</scope>
    <source>
        <strain evidence="1">Ai-910</strain>
    </source>
</reference>